<dbReference type="InterPro" id="IPR036188">
    <property type="entry name" value="FAD/NAD-bd_sf"/>
</dbReference>
<feature type="non-terminal residue" evidence="6">
    <location>
        <position position="1"/>
    </location>
</feature>
<evidence type="ECO:0000256" key="5">
    <source>
        <dbReference type="SAM" id="Phobius"/>
    </source>
</evidence>
<dbReference type="GO" id="GO:0004499">
    <property type="term" value="F:N,N-dimethylaniline monooxygenase activity"/>
    <property type="evidence" value="ECO:0007669"/>
    <property type="project" value="InterPro"/>
</dbReference>
<evidence type="ECO:0008006" key="8">
    <source>
        <dbReference type="Google" id="ProtNLM"/>
    </source>
</evidence>
<keyword evidence="5" id="KW-0812">Transmembrane</keyword>
<organism evidence="6 7">
    <name type="scientific">Pleurotus ostreatus (strain PC15)</name>
    <name type="common">Oyster mushroom</name>
    <dbReference type="NCBI Taxonomy" id="1137138"/>
    <lineage>
        <taxon>Eukaryota</taxon>
        <taxon>Fungi</taxon>
        <taxon>Dikarya</taxon>
        <taxon>Basidiomycota</taxon>
        <taxon>Agaricomycotina</taxon>
        <taxon>Agaricomycetes</taxon>
        <taxon>Agaricomycetidae</taxon>
        <taxon>Agaricales</taxon>
        <taxon>Pleurotineae</taxon>
        <taxon>Pleurotaceae</taxon>
        <taxon>Pleurotus</taxon>
    </lineage>
</organism>
<dbReference type="PANTHER" id="PTHR23023">
    <property type="entry name" value="DIMETHYLANILINE MONOOXYGENASE"/>
    <property type="match status" value="1"/>
</dbReference>
<dbReference type="Pfam" id="PF00743">
    <property type="entry name" value="FMO-like"/>
    <property type="match status" value="1"/>
</dbReference>
<proteinExistence type="inferred from homology"/>
<dbReference type="GO" id="GO:0050661">
    <property type="term" value="F:NADP binding"/>
    <property type="evidence" value="ECO:0007669"/>
    <property type="project" value="InterPro"/>
</dbReference>
<dbReference type="Proteomes" id="UP000027073">
    <property type="component" value="Unassembled WGS sequence"/>
</dbReference>
<keyword evidence="3" id="KW-0274">FAD</keyword>
<evidence type="ECO:0000256" key="4">
    <source>
        <dbReference type="ARBA" id="ARBA00023002"/>
    </source>
</evidence>
<dbReference type="InParanoid" id="A0A067N4A7"/>
<dbReference type="AlphaFoldDB" id="A0A067N4A7"/>
<dbReference type="GO" id="GO:0050660">
    <property type="term" value="F:flavin adenine dinucleotide binding"/>
    <property type="evidence" value="ECO:0007669"/>
    <property type="project" value="InterPro"/>
</dbReference>
<evidence type="ECO:0000313" key="6">
    <source>
        <dbReference type="EMBL" id="KDQ22813.1"/>
    </source>
</evidence>
<evidence type="ECO:0000256" key="3">
    <source>
        <dbReference type="ARBA" id="ARBA00022827"/>
    </source>
</evidence>
<evidence type="ECO:0000313" key="7">
    <source>
        <dbReference type="Proteomes" id="UP000027073"/>
    </source>
</evidence>
<dbReference type="OrthoDB" id="66881at2759"/>
<sequence length="447" mass="50156">KPYGRIAVIGAGLTGVSSAAHCVAHNFEVVIYEENSRDKLGGIWAHVNSTSGLQLNSMLYRFHPAVLWRKAFPQQKDIVGEITRVWKEYGLESRTKFNMEVKSVRRVPDDEKTSSQPEWIINDGEDGVFNAVIVTVGTCGKPKWVKIEGMPGDETFAQTIIHSSQLDTIPGWKLEGKNVVVIGSGASGVEAVETVLERIEGGKGGNVWMVARSDKWIIPRNIVVDTVLACQPFGRQMPLSFLWEFFLTHWHYTGVKDLVPANKGIFEGTPVVNDEFLEHVRTGRCVYVRGDPVRCTKNAVVVNERKRGTKPGDRGREIHLDADIIVLATGFEKPDISFLDDGLFPDGYERPDLYLQNFSTEDWSILMTNSAYQSAIGTVKLIDTRILLVLLMDEGARPTPKDMKLWVDVVRFIKRGASGGAFGFFTYAELTMWLLGFHLLRPDRLRW</sequence>
<dbReference type="HOGENOM" id="CLU_024886_0_0_1"/>
<evidence type="ECO:0000256" key="2">
    <source>
        <dbReference type="ARBA" id="ARBA00022630"/>
    </source>
</evidence>
<dbReference type="InterPro" id="IPR050346">
    <property type="entry name" value="FMO-like"/>
</dbReference>
<dbReference type="Gene3D" id="3.50.50.60">
    <property type="entry name" value="FAD/NAD(P)-binding domain"/>
    <property type="match status" value="1"/>
</dbReference>
<dbReference type="VEuPathDB" id="FungiDB:PLEOSDRAFT_1051364"/>
<keyword evidence="5" id="KW-0472">Membrane</keyword>
<keyword evidence="5" id="KW-1133">Transmembrane helix</keyword>
<evidence type="ECO:0000256" key="1">
    <source>
        <dbReference type="ARBA" id="ARBA00009183"/>
    </source>
</evidence>
<accession>A0A067N4A7</accession>
<keyword evidence="2" id="KW-0285">Flavoprotein</keyword>
<name>A0A067N4A7_PLEO1</name>
<gene>
    <name evidence="6" type="ORF">PLEOSDRAFT_1051364</name>
</gene>
<comment type="similarity">
    <text evidence="1">Belongs to the FMO family.</text>
</comment>
<dbReference type="InterPro" id="IPR020946">
    <property type="entry name" value="Flavin_mOase-like"/>
</dbReference>
<dbReference type="SUPFAM" id="SSF51905">
    <property type="entry name" value="FAD/NAD(P)-binding domain"/>
    <property type="match status" value="1"/>
</dbReference>
<protein>
    <recommendedName>
        <fullName evidence="8">FAD/NAD(P)-binding domain-containing protein</fullName>
    </recommendedName>
</protein>
<dbReference type="EMBL" id="KL198014">
    <property type="protein sequence ID" value="KDQ22813.1"/>
    <property type="molecule type" value="Genomic_DNA"/>
</dbReference>
<reference evidence="7" key="1">
    <citation type="journal article" date="2014" name="Proc. Natl. Acad. Sci. U.S.A.">
        <title>Extensive sampling of basidiomycete genomes demonstrates inadequacy of the white-rot/brown-rot paradigm for wood decay fungi.</title>
        <authorList>
            <person name="Riley R."/>
            <person name="Salamov A.A."/>
            <person name="Brown D.W."/>
            <person name="Nagy L.G."/>
            <person name="Floudas D."/>
            <person name="Held B.W."/>
            <person name="Levasseur A."/>
            <person name="Lombard V."/>
            <person name="Morin E."/>
            <person name="Otillar R."/>
            <person name="Lindquist E.A."/>
            <person name="Sun H."/>
            <person name="LaButti K.M."/>
            <person name="Schmutz J."/>
            <person name="Jabbour D."/>
            <person name="Luo H."/>
            <person name="Baker S.E."/>
            <person name="Pisabarro A.G."/>
            <person name="Walton J.D."/>
            <person name="Blanchette R.A."/>
            <person name="Henrissat B."/>
            <person name="Martin F."/>
            <person name="Cullen D."/>
            <person name="Hibbett D.S."/>
            <person name="Grigoriev I.V."/>
        </authorList>
    </citation>
    <scope>NUCLEOTIDE SEQUENCE [LARGE SCALE GENOMIC DNA]</scope>
    <source>
        <strain evidence="7">PC15</strain>
    </source>
</reference>
<feature type="transmembrane region" description="Helical" evidence="5">
    <location>
        <begin position="421"/>
        <end position="440"/>
    </location>
</feature>
<keyword evidence="4" id="KW-0560">Oxidoreductase</keyword>